<proteinExistence type="inferred from homology"/>
<comment type="similarity">
    <text evidence="11 12">Belongs to the TonB-dependent receptor family.</text>
</comment>
<keyword evidence="10 11" id="KW-0998">Cell outer membrane</keyword>
<evidence type="ECO:0000256" key="6">
    <source>
        <dbReference type="ARBA" id="ARBA00023004"/>
    </source>
</evidence>
<keyword evidence="5 11" id="KW-0812">Transmembrane</keyword>
<dbReference type="InterPro" id="IPR039426">
    <property type="entry name" value="TonB-dep_rcpt-like"/>
</dbReference>
<sequence length="860" mass="93262">MSDTMRARSETGRRVAWALLASVSLGSFAAPQIAFAAEDAADEQAAENSVPNNMEIIVTANRREERAQDVPISITAISAESIRERGLTQLQDLQASVPSLVVGPNGQASRDVMSPSIRGQSASFQGSPAVVVYMNEVPLVSAITLSGQGGPGSFVDLQNVQVLAGVQGTLFGRNTTGGAILLTPAKPTDKLEGYVQAGFGNYSMVETEAVLNLPISDKVRLRLVGASRDRDGFTHDVNWNKDRDDQHWRMGRVGLWIEPVEGVTNYTLGYYGKSHSNGTGSIAKNFNTNYFVGLATRPILVAPGVSLPLGAIAPTFNFCGAGTGPANCSYYTNLLNQQNARGIRQTAHGMDSFAKLESWGINNTTDIELSSTLKLRNIFSYAELKSYYANDQDGTIAPVYDTGVTVESRTAPRDWYKQVTEELQFQGTALNDKLTYTVGGFYYKQSPRGTMVSYSINVCGLQSVTGCPIGQSQISVTNESKALYAQGSLDFGAFSPALDRLRLTAGYRYTWDTVDGSTTSFSYVPLPGGAKYVTACSWKSNPNPTQPIADPLNTCLFGARLKSSSPNWTIGLDYRPNDNIMVYGKVTRGYKAGGFNSYAVFENTRTFGPETVTDYEAGFKTDFNAGGMRGRFNVNGFWLDYKNIQRAAGDFNRATGGNGAITLNNASAEIKGVEVEAMIQPTQNIELGGNYSHLSAKYKSFKFDSSSGVWDCTAQSITSPKVFAGADMTCRPLQYLSPNILSVYGRFSLPVSEDVGNFSLFLSYNWTDKQPTAPFSTERFPDGTINEPGVLLPSYGLLNATIDWKGVMGAPVDLSLFATNITKKNYIISNTGIFQTIGAQSVIYGEPRMFGLRLRYSFGN</sequence>
<keyword evidence="9 11" id="KW-0472">Membrane</keyword>
<evidence type="ECO:0000256" key="1">
    <source>
        <dbReference type="ARBA" id="ARBA00004571"/>
    </source>
</evidence>
<evidence type="ECO:0000256" key="13">
    <source>
        <dbReference type="SAM" id="SignalP"/>
    </source>
</evidence>
<dbReference type="InterPro" id="IPR036942">
    <property type="entry name" value="Beta-barrel_TonB_sf"/>
</dbReference>
<dbReference type="GO" id="GO:0006826">
    <property type="term" value="P:iron ion transport"/>
    <property type="evidence" value="ECO:0007669"/>
    <property type="project" value="UniProtKB-KW"/>
</dbReference>
<keyword evidence="4" id="KW-0410">Iron transport</keyword>
<evidence type="ECO:0000256" key="2">
    <source>
        <dbReference type="ARBA" id="ARBA00022448"/>
    </source>
</evidence>
<dbReference type="STRING" id="48936.NJ75_02322"/>
<keyword evidence="17" id="KW-1185">Reference proteome</keyword>
<feature type="domain" description="TonB-dependent receptor plug" evidence="15">
    <location>
        <begin position="67"/>
        <end position="179"/>
    </location>
</feature>
<evidence type="ECO:0000313" key="16">
    <source>
        <dbReference type="EMBL" id="KHS46061.1"/>
    </source>
</evidence>
<dbReference type="PATRIC" id="fig|48936.3.peg.2334"/>
<evidence type="ECO:0000256" key="3">
    <source>
        <dbReference type="ARBA" id="ARBA00022452"/>
    </source>
</evidence>
<dbReference type="RefSeq" id="WP_052242383.1">
    <property type="nucleotide sequence ID" value="NZ_JRVC01000010.1"/>
</dbReference>
<dbReference type="Pfam" id="PF00593">
    <property type="entry name" value="TonB_dep_Rec_b-barrel"/>
    <property type="match status" value="1"/>
</dbReference>
<dbReference type="PANTHER" id="PTHR32552">
    <property type="entry name" value="FERRICHROME IRON RECEPTOR-RELATED"/>
    <property type="match status" value="1"/>
</dbReference>
<comment type="caution">
    <text evidence="16">The sequence shown here is derived from an EMBL/GenBank/DDBJ whole genome shotgun (WGS) entry which is preliminary data.</text>
</comment>
<keyword evidence="8 12" id="KW-0798">TonB box</keyword>
<evidence type="ECO:0000313" key="17">
    <source>
        <dbReference type="Proteomes" id="UP000031338"/>
    </source>
</evidence>
<evidence type="ECO:0000259" key="15">
    <source>
        <dbReference type="Pfam" id="PF07715"/>
    </source>
</evidence>
<evidence type="ECO:0000256" key="8">
    <source>
        <dbReference type="ARBA" id="ARBA00023077"/>
    </source>
</evidence>
<dbReference type="PROSITE" id="PS52016">
    <property type="entry name" value="TONB_DEPENDENT_REC_3"/>
    <property type="match status" value="1"/>
</dbReference>
<dbReference type="PANTHER" id="PTHR32552:SF81">
    <property type="entry name" value="TONB-DEPENDENT OUTER MEMBRANE RECEPTOR"/>
    <property type="match status" value="1"/>
</dbReference>
<dbReference type="EMBL" id="JRVC01000010">
    <property type="protein sequence ID" value="KHS46061.1"/>
    <property type="molecule type" value="Genomic_DNA"/>
</dbReference>
<dbReference type="GO" id="GO:0009279">
    <property type="term" value="C:cell outer membrane"/>
    <property type="evidence" value="ECO:0007669"/>
    <property type="project" value="UniProtKB-SubCell"/>
</dbReference>
<keyword evidence="13" id="KW-0732">Signal</keyword>
<organism evidence="16 17">
    <name type="scientific">Novosphingobium subterraneum</name>
    <dbReference type="NCBI Taxonomy" id="48936"/>
    <lineage>
        <taxon>Bacteria</taxon>
        <taxon>Pseudomonadati</taxon>
        <taxon>Pseudomonadota</taxon>
        <taxon>Alphaproteobacteria</taxon>
        <taxon>Sphingomonadales</taxon>
        <taxon>Sphingomonadaceae</taxon>
        <taxon>Novosphingobium</taxon>
    </lineage>
</organism>
<dbReference type="Proteomes" id="UP000031338">
    <property type="component" value="Unassembled WGS sequence"/>
</dbReference>
<feature type="domain" description="TonB-dependent receptor-like beta-barrel" evidence="14">
    <location>
        <begin position="344"/>
        <end position="820"/>
    </location>
</feature>
<keyword evidence="3 11" id="KW-1134">Transmembrane beta strand</keyword>
<evidence type="ECO:0000256" key="5">
    <source>
        <dbReference type="ARBA" id="ARBA00022692"/>
    </source>
</evidence>
<reference evidence="16 17" key="1">
    <citation type="submission" date="2014-10" db="EMBL/GenBank/DDBJ databases">
        <title>Draft genome sequence of Novosphingobium subterraneum DSM 12447.</title>
        <authorList>
            <person name="Gan H.M."/>
            <person name="Gan H.Y."/>
            <person name="Savka M.A."/>
        </authorList>
    </citation>
    <scope>NUCLEOTIDE SEQUENCE [LARGE SCALE GENOMIC DNA]</scope>
    <source>
        <strain evidence="16 17">DSM 12447</strain>
    </source>
</reference>
<dbReference type="SUPFAM" id="SSF56935">
    <property type="entry name" value="Porins"/>
    <property type="match status" value="1"/>
</dbReference>
<evidence type="ECO:0000256" key="9">
    <source>
        <dbReference type="ARBA" id="ARBA00023136"/>
    </source>
</evidence>
<dbReference type="AlphaFoldDB" id="A0A0B8ZIK4"/>
<evidence type="ECO:0000259" key="14">
    <source>
        <dbReference type="Pfam" id="PF00593"/>
    </source>
</evidence>
<keyword evidence="7" id="KW-0406">Ion transport</keyword>
<feature type="signal peptide" evidence="13">
    <location>
        <begin position="1"/>
        <end position="36"/>
    </location>
</feature>
<keyword evidence="6" id="KW-0408">Iron</keyword>
<evidence type="ECO:0000256" key="4">
    <source>
        <dbReference type="ARBA" id="ARBA00022496"/>
    </source>
</evidence>
<evidence type="ECO:0000256" key="10">
    <source>
        <dbReference type="ARBA" id="ARBA00023237"/>
    </source>
</evidence>
<evidence type="ECO:0000256" key="12">
    <source>
        <dbReference type="RuleBase" id="RU003357"/>
    </source>
</evidence>
<dbReference type="Gene3D" id="2.40.170.20">
    <property type="entry name" value="TonB-dependent receptor, beta-barrel domain"/>
    <property type="match status" value="2"/>
</dbReference>
<dbReference type="Pfam" id="PF07715">
    <property type="entry name" value="Plug"/>
    <property type="match status" value="1"/>
</dbReference>
<keyword evidence="16" id="KW-0675">Receptor</keyword>
<protein>
    <submittedName>
        <fullName evidence="16">TonB-dependent receptor</fullName>
    </submittedName>
</protein>
<evidence type="ECO:0000256" key="7">
    <source>
        <dbReference type="ARBA" id="ARBA00023065"/>
    </source>
</evidence>
<dbReference type="InterPro" id="IPR012910">
    <property type="entry name" value="Plug_dom"/>
</dbReference>
<accession>A0A0B8ZIK4</accession>
<feature type="chain" id="PRO_5002144912" evidence="13">
    <location>
        <begin position="37"/>
        <end position="860"/>
    </location>
</feature>
<name>A0A0B8ZIK4_9SPHN</name>
<comment type="subcellular location">
    <subcellularLocation>
        <location evidence="1 11">Cell outer membrane</location>
        <topology evidence="1 11">Multi-pass membrane protein</topology>
    </subcellularLocation>
</comment>
<dbReference type="InterPro" id="IPR000531">
    <property type="entry name" value="Beta-barrel_TonB"/>
</dbReference>
<evidence type="ECO:0000256" key="11">
    <source>
        <dbReference type="PROSITE-ProRule" id="PRU01360"/>
    </source>
</evidence>
<gene>
    <name evidence="16" type="ORF">NJ75_02322</name>
</gene>
<keyword evidence="2 11" id="KW-0813">Transport</keyword>